<dbReference type="SUPFAM" id="SSF52540">
    <property type="entry name" value="P-loop containing nucleoside triphosphate hydrolases"/>
    <property type="match status" value="1"/>
</dbReference>
<dbReference type="PANTHER" id="PTHR23070">
    <property type="entry name" value="BCS1 AAA-TYPE ATPASE"/>
    <property type="match status" value="1"/>
</dbReference>
<dbReference type="InterPro" id="IPR003959">
    <property type="entry name" value="ATPase_AAA_core"/>
</dbReference>
<evidence type="ECO:0000259" key="1">
    <source>
        <dbReference type="Pfam" id="PF00004"/>
    </source>
</evidence>
<dbReference type="AlphaFoldDB" id="A0A5J5AQ78"/>
<accession>A0A5J5AQ78</accession>
<dbReference type="Gene3D" id="6.10.280.40">
    <property type="match status" value="1"/>
</dbReference>
<dbReference type="Proteomes" id="UP000325577">
    <property type="component" value="Linkage Group LG2"/>
</dbReference>
<dbReference type="GO" id="GO:0005524">
    <property type="term" value="F:ATP binding"/>
    <property type="evidence" value="ECO:0007669"/>
    <property type="project" value="InterPro"/>
</dbReference>
<feature type="domain" description="AAA+ ATPase At3g28540-like C-terminal" evidence="2">
    <location>
        <begin position="94"/>
        <end position="158"/>
    </location>
</feature>
<feature type="domain" description="ATPase AAA-type core" evidence="1">
    <location>
        <begin position="49"/>
        <end position="92"/>
    </location>
</feature>
<dbReference type="InterPro" id="IPR058017">
    <property type="entry name" value="At3g28540-like_C"/>
</dbReference>
<organism evidence="3 4">
    <name type="scientific">Nyssa sinensis</name>
    <dbReference type="NCBI Taxonomy" id="561372"/>
    <lineage>
        <taxon>Eukaryota</taxon>
        <taxon>Viridiplantae</taxon>
        <taxon>Streptophyta</taxon>
        <taxon>Embryophyta</taxon>
        <taxon>Tracheophyta</taxon>
        <taxon>Spermatophyta</taxon>
        <taxon>Magnoliopsida</taxon>
        <taxon>eudicotyledons</taxon>
        <taxon>Gunneridae</taxon>
        <taxon>Pentapetalae</taxon>
        <taxon>asterids</taxon>
        <taxon>Cornales</taxon>
        <taxon>Nyssaceae</taxon>
        <taxon>Nyssa</taxon>
    </lineage>
</organism>
<sequence>MFELGLAEMMDIVLLYDLVFCRFGSNPGGRQVVGFLLAGLAVFTLSGPLNFMDGLWYSCGDEKIIVFTTNYKDRIDPALLRPGRMDMHILMSYCTTQGFKLLAPNYLDIRGHHKLFGEIEGLIDIVKATPAEVAEELIRSENPDVALGGVVNLFKRKQIEPSNIEEPEVQQAKRLRIDFVKKKRAVRNWRKNV</sequence>
<dbReference type="EMBL" id="CM018043">
    <property type="protein sequence ID" value="KAA8531912.1"/>
    <property type="molecule type" value="Genomic_DNA"/>
</dbReference>
<dbReference type="InterPro" id="IPR050747">
    <property type="entry name" value="Mitochondrial_chaperone_BCS1"/>
</dbReference>
<gene>
    <name evidence="3" type="ORF">F0562_006371</name>
</gene>
<dbReference type="Pfam" id="PF25568">
    <property type="entry name" value="AAA_lid_At3g28540"/>
    <property type="match status" value="1"/>
</dbReference>
<evidence type="ECO:0000313" key="4">
    <source>
        <dbReference type="Proteomes" id="UP000325577"/>
    </source>
</evidence>
<dbReference type="InterPro" id="IPR027417">
    <property type="entry name" value="P-loop_NTPase"/>
</dbReference>
<dbReference type="OrthoDB" id="10251412at2759"/>
<reference evidence="3 4" key="1">
    <citation type="submission" date="2019-09" db="EMBL/GenBank/DDBJ databases">
        <title>A chromosome-level genome assembly of the Chinese tupelo Nyssa sinensis.</title>
        <authorList>
            <person name="Yang X."/>
            <person name="Kang M."/>
            <person name="Yang Y."/>
            <person name="Xiong H."/>
            <person name="Wang M."/>
            <person name="Zhang Z."/>
            <person name="Wang Z."/>
            <person name="Wu H."/>
            <person name="Ma T."/>
            <person name="Liu J."/>
            <person name="Xi Z."/>
        </authorList>
    </citation>
    <scope>NUCLEOTIDE SEQUENCE [LARGE SCALE GENOMIC DNA]</scope>
    <source>
        <strain evidence="3">J267</strain>
        <tissue evidence="3">Leaf</tissue>
    </source>
</reference>
<dbReference type="Gene3D" id="3.40.50.300">
    <property type="entry name" value="P-loop containing nucleotide triphosphate hydrolases"/>
    <property type="match status" value="1"/>
</dbReference>
<protein>
    <submittedName>
        <fullName evidence="3">Uncharacterized protein</fullName>
    </submittedName>
</protein>
<dbReference type="GO" id="GO:0016887">
    <property type="term" value="F:ATP hydrolysis activity"/>
    <property type="evidence" value="ECO:0007669"/>
    <property type="project" value="InterPro"/>
</dbReference>
<name>A0A5J5AQ78_9ASTE</name>
<keyword evidence="4" id="KW-1185">Reference proteome</keyword>
<evidence type="ECO:0000313" key="3">
    <source>
        <dbReference type="EMBL" id="KAA8531912.1"/>
    </source>
</evidence>
<evidence type="ECO:0000259" key="2">
    <source>
        <dbReference type="Pfam" id="PF25568"/>
    </source>
</evidence>
<dbReference type="Pfam" id="PF00004">
    <property type="entry name" value="AAA"/>
    <property type="match status" value="1"/>
</dbReference>
<proteinExistence type="predicted"/>